<accession>A2RKY0</accession>
<feature type="domain" description="PELOTA RNA-binding" evidence="2">
    <location>
        <begin position="283"/>
        <end position="362"/>
    </location>
</feature>
<dbReference type="EMBL" id="DQ011112">
    <property type="protein sequence ID" value="AAY64125.1"/>
    <property type="molecule type" value="Genomic_DNA"/>
</dbReference>
<dbReference type="eggNOG" id="COG1358">
    <property type="taxonomic scope" value="Bacteria"/>
</dbReference>
<dbReference type="Proteomes" id="UP000000364">
    <property type="component" value="Chromosome"/>
</dbReference>
<reference evidence="3" key="1">
    <citation type="journal article" date="1995" name="Int. Dairy J.">
        <title>Characterization and exploitation of conjugation in Lactococcus lactis.</title>
        <authorList>
            <person name="Gasson M."/>
            <person name="Godon J.-J."/>
            <person name="Chris P."/>
            <person name="Eaton T."/>
            <person name="Jury K."/>
            <person name="Shearman C."/>
        </authorList>
    </citation>
    <scope>NUCLEOTIDE SEQUENCE</scope>
    <source>
        <strain evidence="3">MG1363</strain>
        <plasmid evidence="3">pFI430</plasmid>
    </source>
</reference>
<name>A2RKY0_LACLM</name>
<keyword evidence="3" id="KW-0614">Plasmid</keyword>
<feature type="domain" description="Cysteine protease StiP N-terminal" evidence="1">
    <location>
        <begin position="15"/>
        <end position="266"/>
    </location>
</feature>
<dbReference type="RefSeq" id="WP_011835227.1">
    <property type="nucleotide sequence ID" value="NC_009004.1"/>
</dbReference>
<evidence type="ECO:0000259" key="1">
    <source>
        <dbReference type="Pfam" id="PF11202"/>
    </source>
</evidence>
<dbReference type="OrthoDB" id="1663315at2"/>
<reference evidence="3" key="2">
    <citation type="submission" date="2005-04" db="EMBL/GenBank/DDBJ databases">
        <title>The complete DNA sequence of the lactococcal sexfactor.</title>
        <authorList>
            <person name="Shearman C."/>
            <person name="Wegmann U."/>
            <person name="Godon J.-J."/>
            <person name="Jury K."/>
            <person name="Pillidge C."/>
            <person name="Gasson M."/>
        </authorList>
    </citation>
    <scope>NUCLEOTIDE SEQUENCE</scope>
    <source>
        <strain evidence="3">MG1363</strain>
        <plasmid evidence="3">pFI430</plasmid>
    </source>
</reference>
<organism evidence="4 5">
    <name type="scientific">Lactococcus lactis subsp. cremoris (strain MG1363)</name>
    <dbReference type="NCBI Taxonomy" id="416870"/>
    <lineage>
        <taxon>Bacteria</taxon>
        <taxon>Bacillati</taxon>
        <taxon>Bacillota</taxon>
        <taxon>Bacilli</taxon>
        <taxon>Lactobacillales</taxon>
        <taxon>Streptococcaceae</taxon>
        <taxon>Lactococcus</taxon>
        <taxon>Lactococcus cremoris subsp. cremoris</taxon>
    </lineage>
</organism>
<dbReference type="Pfam" id="PF11202">
    <property type="entry name" value="StiP"/>
    <property type="match status" value="1"/>
</dbReference>
<gene>
    <name evidence="4" type="ordered locus">llmg_1356</name>
</gene>
<dbReference type="KEGG" id="llm:llmg_1356"/>
<evidence type="ECO:0000313" key="4">
    <source>
        <dbReference type="EMBL" id="CAL97946.1"/>
    </source>
</evidence>
<evidence type="ECO:0000313" key="5">
    <source>
        <dbReference type="Proteomes" id="UP000000364"/>
    </source>
</evidence>
<evidence type="ECO:0000313" key="3">
    <source>
        <dbReference type="EMBL" id="AAY64125.1"/>
    </source>
</evidence>
<dbReference type="STRING" id="416870.llmg_1356"/>
<dbReference type="Pfam" id="PF15608">
    <property type="entry name" value="PELOTA_1"/>
    <property type="match status" value="1"/>
</dbReference>
<proteinExistence type="predicted"/>
<dbReference type="HOGENOM" id="CLU_032640_1_0_9"/>
<dbReference type="InterPro" id="IPR011215">
    <property type="entry name" value="StiP_N"/>
</dbReference>
<evidence type="ECO:0000259" key="2">
    <source>
        <dbReference type="Pfam" id="PF15608"/>
    </source>
</evidence>
<reference evidence="4 5" key="3">
    <citation type="journal article" date="2007" name="J. Bacteriol.">
        <title>The complete genome sequence of the lactic acid bacterial paradigm Lactococcus lactis subsp. cremoris MG1363.</title>
        <authorList>
            <person name="Wegmann U."/>
            <person name="O'Connell-Motherway M."/>
            <person name="Zomer A."/>
            <person name="Buist G."/>
            <person name="Shearman C."/>
            <person name="Canchaya C."/>
            <person name="Ventura M."/>
            <person name="Goesmann A."/>
            <person name="Gasson M.J."/>
            <person name="Kuipers O.P."/>
            <person name="van Sinderen D."/>
            <person name="Kok J."/>
        </authorList>
    </citation>
    <scope>NUCLEOTIDE SEQUENCE [LARGE SCALE GENOMIC DNA]</scope>
    <source>
        <strain evidence="4 5">MG1363</strain>
    </source>
</reference>
<sequence length="368" mass="41908">MTIKLALPLSGPEFGSYSKNDVLWLLKNLSQYNLEGELEEREKDIQSGKRHYSETLPIEYQPDEAYVNLFKNSLRETNVKLARAVAKVAEKIIKIFPEQITLISLARAGVPAGILLKRYINQYYPERDVIHYAISIVRGRGIDENALRFILKERTWQTWAFVDGWSGKGAIQKELKSALKKFFPSIYTSNSFISDLFVLADPGSCTPYYGTREDFLIPSACLNSTVSGLVSRTVLNSLIEANDYHGAKFYKNLKETDVSNYFIDEITKFFKQSQASPTSLPTWEGWEQVTDLAQEFNTTINMIKPGVGETTRVLLRRIPDKILIDPDKRQYTKHIELLAKARGVQVSFRHLTGYSCIGVIKNLRSEVD</sequence>
<geneLocation type="plasmid" evidence="3">
    <name>pFI430</name>
</geneLocation>
<dbReference type="EMBL" id="AM406671">
    <property type="protein sequence ID" value="CAL97946.1"/>
    <property type="molecule type" value="Genomic_DNA"/>
</dbReference>
<dbReference type="AlphaFoldDB" id="A2RKY0"/>
<dbReference type="InterPro" id="IPR028157">
    <property type="entry name" value="PELOTA_dom"/>
</dbReference>
<protein>
    <submittedName>
        <fullName evidence="3">ORF50</fullName>
    </submittedName>
</protein>